<feature type="transmembrane region" description="Helical" evidence="1">
    <location>
        <begin position="75"/>
        <end position="95"/>
    </location>
</feature>
<name>A0A4Y9Y6T1_9AGAM</name>
<sequence length="212" mass="24088">MAKISAVGRTVFWIYTAIILVNVVVLALSARVNIFQEFYFVADKFPLAMSIITLIISVFMLFLDVGLDNAFTAHAAFEIGMLSLLSILWLALNAFSSSRWKHIPMNCFAIPSDYPETRTWCMDVQALQAFVWINWTLLFIAALTLIRYSVTQHQAGQKHIWTTPLSRFAVHAERGHRRTSTVDYPFGSMSPAPEMTQAQQAQATEDFLRFSR</sequence>
<evidence type="ECO:0000313" key="3">
    <source>
        <dbReference type="Proteomes" id="UP000298327"/>
    </source>
</evidence>
<dbReference type="OrthoDB" id="2793550at2759"/>
<gene>
    <name evidence="2" type="ORF">EVG20_g8235</name>
</gene>
<feature type="transmembrane region" description="Helical" evidence="1">
    <location>
        <begin position="12"/>
        <end position="33"/>
    </location>
</feature>
<keyword evidence="3" id="KW-1185">Reference proteome</keyword>
<comment type="caution">
    <text evidence="2">The sequence shown here is derived from an EMBL/GenBank/DDBJ whole genome shotgun (WGS) entry which is preliminary data.</text>
</comment>
<protein>
    <recommendedName>
        <fullName evidence="4">MARVEL domain-containing protein</fullName>
    </recommendedName>
</protein>
<feature type="transmembrane region" description="Helical" evidence="1">
    <location>
        <begin position="45"/>
        <end position="63"/>
    </location>
</feature>
<evidence type="ECO:0000256" key="1">
    <source>
        <dbReference type="SAM" id="Phobius"/>
    </source>
</evidence>
<evidence type="ECO:0000313" key="2">
    <source>
        <dbReference type="EMBL" id="TFY58216.1"/>
    </source>
</evidence>
<keyword evidence="1" id="KW-0472">Membrane</keyword>
<dbReference type="EMBL" id="SEOQ01000696">
    <property type="protein sequence ID" value="TFY58216.1"/>
    <property type="molecule type" value="Genomic_DNA"/>
</dbReference>
<keyword evidence="1" id="KW-1133">Transmembrane helix</keyword>
<keyword evidence="1" id="KW-0812">Transmembrane</keyword>
<feature type="transmembrane region" description="Helical" evidence="1">
    <location>
        <begin position="129"/>
        <end position="150"/>
    </location>
</feature>
<dbReference type="Proteomes" id="UP000298327">
    <property type="component" value="Unassembled WGS sequence"/>
</dbReference>
<proteinExistence type="predicted"/>
<dbReference type="AlphaFoldDB" id="A0A4Y9Y6T1"/>
<accession>A0A4Y9Y6T1</accession>
<evidence type="ECO:0008006" key="4">
    <source>
        <dbReference type="Google" id="ProtNLM"/>
    </source>
</evidence>
<reference evidence="2 3" key="1">
    <citation type="submission" date="2019-02" db="EMBL/GenBank/DDBJ databases">
        <title>Genome sequencing of the rare red list fungi Dentipellis fragilis.</title>
        <authorList>
            <person name="Buettner E."/>
            <person name="Kellner H."/>
        </authorList>
    </citation>
    <scope>NUCLEOTIDE SEQUENCE [LARGE SCALE GENOMIC DNA]</scope>
    <source>
        <strain evidence="2 3">DSM 105465</strain>
    </source>
</reference>
<organism evidence="2 3">
    <name type="scientific">Dentipellis fragilis</name>
    <dbReference type="NCBI Taxonomy" id="205917"/>
    <lineage>
        <taxon>Eukaryota</taxon>
        <taxon>Fungi</taxon>
        <taxon>Dikarya</taxon>
        <taxon>Basidiomycota</taxon>
        <taxon>Agaricomycotina</taxon>
        <taxon>Agaricomycetes</taxon>
        <taxon>Russulales</taxon>
        <taxon>Hericiaceae</taxon>
        <taxon>Dentipellis</taxon>
    </lineage>
</organism>